<evidence type="ECO:0000313" key="2">
    <source>
        <dbReference type="EMBL" id="KIK11473.1"/>
    </source>
</evidence>
<dbReference type="HOGENOM" id="CLU_006344_10_2_1"/>
<dbReference type="EMBL" id="KN834208">
    <property type="protein sequence ID" value="KIK11473.1"/>
    <property type="molecule type" value="Genomic_DNA"/>
</dbReference>
<dbReference type="AlphaFoldDB" id="A0A0C9YUH1"/>
<dbReference type="InterPro" id="IPR041078">
    <property type="entry name" value="Plavaka"/>
</dbReference>
<dbReference type="Pfam" id="PF18759">
    <property type="entry name" value="Plavaka"/>
    <property type="match status" value="1"/>
</dbReference>
<feature type="domain" description="DUF6830" evidence="1">
    <location>
        <begin position="633"/>
        <end position="783"/>
    </location>
</feature>
<name>A0A0C9YUH1_9AGAM</name>
<reference evidence="2 3" key="1">
    <citation type="submission" date="2014-04" db="EMBL/GenBank/DDBJ databases">
        <authorList>
            <consortium name="DOE Joint Genome Institute"/>
            <person name="Kuo A."/>
            <person name="Kohler A."/>
            <person name="Costa M.D."/>
            <person name="Nagy L.G."/>
            <person name="Floudas D."/>
            <person name="Copeland A."/>
            <person name="Barry K.W."/>
            <person name="Cichocki N."/>
            <person name="Veneault-Fourrey C."/>
            <person name="LaButti K."/>
            <person name="Lindquist E.A."/>
            <person name="Lipzen A."/>
            <person name="Lundell T."/>
            <person name="Morin E."/>
            <person name="Murat C."/>
            <person name="Sun H."/>
            <person name="Tunlid A."/>
            <person name="Henrissat B."/>
            <person name="Grigoriev I.V."/>
            <person name="Hibbett D.S."/>
            <person name="Martin F."/>
            <person name="Nordberg H.P."/>
            <person name="Cantor M.N."/>
            <person name="Hua S.X."/>
        </authorList>
    </citation>
    <scope>NUCLEOTIDE SEQUENCE [LARGE SCALE GENOMIC DNA]</scope>
    <source>
        <strain evidence="2 3">441</strain>
    </source>
</reference>
<gene>
    <name evidence="2" type="ORF">PISMIDRAFT_19492</name>
</gene>
<sequence length="787" mass="88808">MNQPCRRCITSQLRIKSSEIPFSSADGNADDWIDMDSSFDMLVNGLTDEVFDVEMETRSHEPVTELYSGASANYRRGYTFMDTFDADPFSSERRHNLFYPFSSGAEWKFASWLANSGLSMAAIDECLSLDVIKSQQFSFKTAKALQKLIELLPSGPRWKYRSVKTESPTRRALQVFYRDTIKCLQHLIHSPSNSRQVHFVPKKIYSAADRTQHIYTDWLTGDQAWELQDALPDGATLLGIILSSNKMHITQVGNCQAHPLLISLANISADIHRKGSTNSYLLLALLPIPWFVHPNKRLRGVLASQLLHQVISVVVKPLKMAAEVGRMMSDPVGNLKHCFTPLVTYIANTPEQHIIACVTDNASAVSMAISKQFRDPLHCAARTASKTHQLLIVVKREMRAQNLSSYFQACQKQQLNGVTSPFWLDWALAEPSSFLNPEVLHHFFKMFWDHDRKCGYRHFPDGITTLKQTSMWLHQEVQQYIVGVVAGGIPEGALTTIRALTDFRYCSQVPKLTDTDITKLTASLQEFHDNKAALMEAGARGSLDHCIRGMGTLGQWSADVTEHAHIDLIKDLARSGNNQNFDTQICHYLDRQEKCQVFMQAMTAHDLDLCGDSDDSDSSDGKENTLGSRQVTDYFKRAHALSAGDFPTAPRPYRTFASSTITFHLASRPKMTNIVIDRAAELYGLPDFKPAIADYLARHHHNLTHKIRGRWQAMPDCQLPFHHIQIQSKLRIQSYSSYDLKTLLPSQGLHVSPSTVNWPFGRYDSVIISRDGNKDWPHSGLHASHDF</sequence>
<proteinExistence type="predicted"/>
<reference evidence="3" key="2">
    <citation type="submission" date="2015-01" db="EMBL/GenBank/DDBJ databases">
        <title>Evolutionary Origins and Diversification of the Mycorrhizal Mutualists.</title>
        <authorList>
            <consortium name="DOE Joint Genome Institute"/>
            <consortium name="Mycorrhizal Genomics Consortium"/>
            <person name="Kohler A."/>
            <person name="Kuo A."/>
            <person name="Nagy L.G."/>
            <person name="Floudas D."/>
            <person name="Copeland A."/>
            <person name="Barry K.W."/>
            <person name="Cichocki N."/>
            <person name="Veneault-Fourrey C."/>
            <person name="LaButti K."/>
            <person name="Lindquist E.A."/>
            <person name="Lipzen A."/>
            <person name="Lundell T."/>
            <person name="Morin E."/>
            <person name="Murat C."/>
            <person name="Riley R."/>
            <person name="Ohm R."/>
            <person name="Sun H."/>
            <person name="Tunlid A."/>
            <person name="Henrissat B."/>
            <person name="Grigoriev I.V."/>
            <person name="Hibbett D.S."/>
            <person name="Martin F."/>
        </authorList>
    </citation>
    <scope>NUCLEOTIDE SEQUENCE [LARGE SCALE GENOMIC DNA]</scope>
    <source>
        <strain evidence="3">441</strain>
    </source>
</reference>
<evidence type="ECO:0000259" key="1">
    <source>
        <dbReference type="Pfam" id="PF20722"/>
    </source>
</evidence>
<dbReference type="Proteomes" id="UP000054018">
    <property type="component" value="Unassembled WGS sequence"/>
</dbReference>
<evidence type="ECO:0000313" key="3">
    <source>
        <dbReference type="Proteomes" id="UP000054018"/>
    </source>
</evidence>
<keyword evidence="3" id="KW-1185">Reference proteome</keyword>
<accession>A0A0C9YUH1</accession>
<protein>
    <recommendedName>
        <fullName evidence="1">DUF6830 domain-containing protein</fullName>
    </recommendedName>
</protein>
<dbReference type="InterPro" id="IPR049233">
    <property type="entry name" value="DUF6830"/>
</dbReference>
<dbReference type="Pfam" id="PF20722">
    <property type="entry name" value="DUF6830"/>
    <property type="match status" value="1"/>
</dbReference>
<organism evidence="2 3">
    <name type="scientific">Pisolithus microcarpus 441</name>
    <dbReference type="NCBI Taxonomy" id="765257"/>
    <lineage>
        <taxon>Eukaryota</taxon>
        <taxon>Fungi</taxon>
        <taxon>Dikarya</taxon>
        <taxon>Basidiomycota</taxon>
        <taxon>Agaricomycotina</taxon>
        <taxon>Agaricomycetes</taxon>
        <taxon>Agaricomycetidae</taxon>
        <taxon>Boletales</taxon>
        <taxon>Sclerodermatineae</taxon>
        <taxon>Pisolithaceae</taxon>
        <taxon>Pisolithus</taxon>
    </lineage>
</organism>
<dbReference type="OrthoDB" id="2677878at2759"/>